<feature type="compositionally biased region" description="Basic and acidic residues" evidence="1">
    <location>
        <begin position="415"/>
        <end position="431"/>
    </location>
</feature>
<comment type="caution">
    <text evidence="2">The sequence shown here is derived from an EMBL/GenBank/DDBJ whole genome shotgun (WGS) entry which is preliminary data.</text>
</comment>
<reference evidence="2 3" key="1">
    <citation type="submission" date="2019-01" db="EMBL/GenBank/DDBJ databases">
        <title>A draft genome assembly of the solar-powered sea slug Elysia chlorotica.</title>
        <authorList>
            <person name="Cai H."/>
            <person name="Li Q."/>
            <person name="Fang X."/>
            <person name="Li J."/>
            <person name="Curtis N.E."/>
            <person name="Altenburger A."/>
            <person name="Shibata T."/>
            <person name="Feng M."/>
            <person name="Maeda T."/>
            <person name="Schwartz J.A."/>
            <person name="Shigenobu S."/>
            <person name="Lundholm N."/>
            <person name="Nishiyama T."/>
            <person name="Yang H."/>
            <person name="Hasebe M."/>
            <person name="Li S."/>
            <person name="Pierce S.K."/>
            <person name="Wang J."/>
        </authorList>
    </citation>
    <scope>NUCLEOTIDE SEQUENCE [LARGE SCALE GENOMIC DNA]</scope>
    <source>
        <strain evidence="2">EC2010</strain>
        <tissue evidence="2">Whole organism of an adult</tissue>
    </source>
</reference>
<protein>
    <recommendedName>
        <fullName evidence="4">Retrotransposon gag domain-containing protein</fullName>
    </recommendedName>
</protein>
<feature type="non-terminal residue" evidence="2">
    <location>
        <position position="620"/>
    </location>
</feature>
<evidence type="ECO:0008006" key="4">
    <source>
        <dbReference type="Google" id="ProtNLM"/>
    </source>
</evidence>
<proteinExistence type="predicted"/>
<accession>A0A433SNK5</accession>
<keyword evidence="3" id="KW-1185">Reference proteome</keyword>
<name>A0A433SNK5_ELYCH</name>
<evidence type="ECO:0000256" key="1">
    <source>
        <dbReference type="SAM" id="MobiDB-lite"/>
    </source>
</evidence>
<dbReference type="EMBL" id="RQTK01001330">
    <property type="protein sequence ID" value="RUS70813.1"/>
    <property type="molecule type" value="Genomic_DNA"/>
</dbReference>
<organism evidence="2 3">
    <name type="scientific">Elysia chlorotica</name>
    <name type="common">Eastern emerald elysia</name>
    <name type="synonym">Sea slug</name>
    <dbReference type="NCBI Taxonomy" id="188477"/>
    <lineage>
        <taxon>Eukaryota</taxon>
        <taxon>Metazoa</taxon>
        <taxon>Spiralia</taxon>
        <taxon>Lophotrochozoa</taxon>
        <taxon>Mollusca</taxon>
        <taxon>Gastropoda</taxon>
        <taxon>Heterobranchia</taxon>
        <taxon>Euthyneura</taxon>
        <taxon>Panpulmonata</taxon>
        <taxon>Sacoglossa</taxon>
        <taxon>Placobranchoidea</taxon>
        <taxon>Plakobranchidae</taxon>
        <taxon>Elysia</taxon>
    </lineage>
</organism>
<feature type="region of interest" description="Disordered" evidence="1">
    <location>
        <begin position="504"/>
        <end position="547"/>
    </location>
</feature>
<evidence type="ECO:0000313" key="2">
    <source>
        <dbReference type="EMBL" id="RUS70813.1"/>
    </source>
</evidence>
<evidence type="ECO:0000313" key="3">
    <source>
        <dbReference type="Proteomes" id="UP000271974"/>
    </source>
</evidence>
<dbReference type="AlphaFoldDB" id="A0A433SNK5"/>
<gene>
    <name evidence="2" type="ORF">EGW08_021433</name>
</gene>
<feature type="region of interest" description="Disordered" evidence="1">
    <location>
        <begin position="415"/>
        <end position="444"/>
    </location>
</feature>
<dbReference type="OrthoDB" id="6149959at2759"/>
<sequence length="620" mass="70028">MSWHNNEPWVQGELDYGGSGDAFDNPESGYKDILRGFGVPGKDSPAGSLDIRESRYHTAPRHYSKEGYRDQRISTGVDFSVGDSNSKMFMGALKSHTKLPPSKVDLLVDLAKGYDNFGVNLLRLLCIEEGDIPLIMSIYSKCFRERVGHNKSEVSGIRDDMISPKHRNDIQGYWDWFRQGRSRDSSLERVTFCSGRSGWDDGDRREEDQRKPVWVRHLVYDGSSDWSSYLYHFNLCADSLFLGDREKGRFLLSTLAGPALKLVANHNREGRTFGYWEICDILHRRFDLDGDRTEATWLKLDNAFQEKGESLHQWADRLREIGFRIGRGERGAYGALEPKLVLRFCLAGLDEEAGRKAIETGPPKNLETAVERVRWFQQVVFASRKSSLYDNYGTDYLRCGGFSHYLVDKDYQRDSDGQEHQYRGPWSEEGRTVSPNFREQRTREYSPAVCDVGRGVESPLETLMKTNLVQEVKGLGNSMESESKAPVIMDGCLQVIDSKVQTLERARRGSLSQSPHRRSPPHVEGSLPVPKPASLSSNHGVPGIMVGDEDDRCRPKIKGQVITCSGKCLGSREVMAGVRVGDEDDRFRPKIKGQVCIFSRKVLGSKENMPGSRVDSANVF</sequence>
<dbReference type="Proteomes" id="UP000271974">
    <property type="component" value="Unassembled WGS sequence"/>
</dbReference>